<dbReference type="EMBL" id="FMZE01000001">
    <property type="protein sequence ID" value="SDC01750.1"/>
    <property type="molecule type" value="Genomic_DNA"/>
</dbReference>
<dbReference type="AlphaFoldDB" id="A0A222VM74"/>
<evidence type="ECO:0000313" key="2">
    <source>
        <dbReference type="Proteomes" id="UP000199494"/>
    </source>
</evidence>
<dbReference type="OrthoDB" id="3682126at2"/>
<dbReference type="STRING" id="530584.SAMN05421630_10180"/>
<dbReference type="KEGG" id="pmad:BAY61_08610"/>
<accession>A0A222VM74</accession>
<gene>
    <name evidence="1" type="ORF">SAMN05421630_10180</name>
</gene>
<dbReference type="RefSeq" id="WP_091794799.1">
    <property type="nucleotide sequence ID" value="NZ_CP016353.1"/>
</dbReference>
<keyword evidence="2" id="KW-1185">Reference proteome</keyword>
<dbReference type="Proteomes" id="UP000199494">
    <property type="component" value="Unassembled WGS sequence"/>
</dbReference>
<reference evidence="1 2" key="1">
    <citation type="submission" date="2016-10" db="EMBL/GenBank/DDBJ databases">
        <authorList>
            <person name="de Groot N.N."/>
        </authorList>
    </citation>
    <scope>NUCLEOTIDE SEQUENCE [LARGE SCALE GENOMIC DNA]</scope>
    <source>
        <strain evidence="1 2">CGMCC 4.5506</strain>
    </source>
</reference>
<proteinExistence type="predicted"/>
<name>A0A222VM74_9PSEU</name>
<organism evidence="1 2">
    <name type="scientific">Prauserella marina</name>
    <dbReference type="NCBI Taxonomy" id="530584"/>
    <lineage>
        <taxon>Bacteria</taxon>
        <taxon>Bacillati</taxon>
        <taxon>Actinomycetota</taxon>
        <taxon>Actinomycetes</taxon>
        <taxon>Pseudonocardiales</taxon>
        <taxon>Pseudonocardiaceae</taxon>
        <taxon>Prauserella</taxon>
    </lineage>
</organism>
<sequence length="170" mass="18748">MSTTTFESYGDEAKALAFEAIDMAMADAEASPSGYIPFVLVVEGDGERTMVRCVDDENDPTVEGGVALAREQLRSYDRSTRCVALTWDGYLTLEDDRTEAVFAEVYELGQPNGVVFAQRYERADTALTPIGNPLLLQQQPEPLVPPRTSGKADAIARIRELAEQAKRDQR</sequence>
<evidence type="ECO:0000313" key="1">
    <source>
        <dbReference type="EMBL" id="SDC01750.1"/>
    </source>
</evidence>
<protein>
    <submittedName>
        <fullName evidence="1">Uncharacterized protein</fullName>
    </submittedName>
</protein>